<dbReference type="Pfam" id="PF02626">
    <property type="entry name" value="CT_A_B"/>
    <property type="match status" value="1"/>
</dbReference>
<dbReference type="InterPro" id="IPR003778">
    <property type="entry name" value="CT_A_B"/>
</dbReference>
<gene>
    <name evidence="5" type="ORF">IAA54_05765</name>
</gene>
<keyword evidence="2" id="KW-0378">Hydrolase</keyword>
<accession>A0A9D1J1C4</accession>
<evidence type="ECO:0000256" key="2">
    <source>
        <dbReference type="ARBA" id="ARBA00022801"/>
    </source>
</evidence>
<keyword evidence="1" id="KW-0547">Nucleotide-binding</keyword>
<evidence type="ECO:0000256" key="3">
    <source>
        <dbReference type="ARBA" id="ARBA00022840"/>
    </source>
</evidence>
<dbReference type="Proteomes" id="UP000886785">
    <property type="component" value="Unassembled WGS sequence"/>
</dbReference>
<dbReference type="SUPFAM" id="SSF50891">
    <property type="entry name" value="Cyclophilin-like"/>
    <property type="match status" value="1"/>
</dbReference>
<dbReference type="InterPro" id="IPR029000">
    <property type="entry name" value="Cyclophilin-like_dom_sf"/>
</dbReference>
<evidence type="ECO:0000313" key="6">
    <source>
        <dbReference type="Proteomes" id="UP000886785"/>
    </source>
</evidence>
<evidence type="ECO:0000313" key="5">
    <source>
        <dbReference type="EMBL" id="HIR57158.1"/>
    </source>
</evidence>
<organism evidence="5 6">
    <name type="scientific">Candidatus Gallacutalibacter pullicola</name>
    <dbReference type="NCBI Taxonomy" id="2840830"/>
    <lineage>
        <taxon>Bacteria</taxon>
        <taxon>Bacillati</taxon>
        <taxon>Bacillota</taxon>
        <taxon>Clostridia</taxon>
        <taxon>Eubacteriales</taxon>
        <taxon>Candidatus Gallacutalibacter</taxon>
    </lineage>
</organism>
<evidence type="ECO:0000256" key="1">
    <source>
        <dbReference type="ARBA" id="ARBA00022741"/>
    </source>
</evidence>
<keyword evidence="3" id="KW-0067">ATP-binding</keyword>
<comment type="caution">
    <text evidence="5">The sequence shown here is derived from an EMBL/GenBank/DDBJ whole genome shotgun (WGS) entry which is preliminary data.</text>
</comment>
<dbReference type="PANTHER" id="PTHR43309:SF3">
    <property type="entry name" value="5-OXOPROLINASE SUBUNIT C"/>
    <property type="match status" value="1"/>
</dbReference>
<proteinExistence type="predicted"/>
<reference evidence="5" key="2">
    <citation type="journal article" date="2021" name="PeerJ">
        <title>Extensive microbial diversity within the chicken gut microbiome revealed by metagenomics and culture.</title>
        <authorList>
            <person name="Gilroy R."/>
            <person name="Ravi A."/>
            <person name="Getino M."/>
            <person name="Pursley I."/>
            <person name="Horton D.L."/>
            <person name="Alikhan N.F."/>
            <person name="Baker D."/>
            <person name="Gharbi K."/>
            <person name="Hall N."/>
            <person name="Watson M."/>
            <person name="Adriaenssens E.M."/>
            <person name="Foster-Nyarko E."/>
            <person name="Jarju S."/>
            <person name="Secka A."/>
            <person name="Antonio M."/>
            <person name="Oren A."/>
            <person name="Chaudhuri R.R."/>
            <person name="La Ragione R."/>
            <person name="Hildebrand F."/>
            <person name="Pallen M.J."/>
        </authorList>
    </citation>
    <scope>NUCLEOTIDE SEQUENCE</scope>
    <source>
        <strain evidence="5">ChiSjej1B19-7085</strain>
    </source>
</reference>
<dbReference type="Gene3D" id="2.40.100.10">
    <property type="entry name" value="Cyclophilin-like"/>
    <property type="match status" value="1"/>
</dbReference>
<dbReference type="GO" id="GO:0005524">
    <property type="term" value="F:ATP binding"/>
    <property type="evidence" value="ECO:0007669"/>
    <property type="project" value="UniProtKB-KW"/>
</dbReference>
<feature type="domain" description="Carboxyltransferase" evidence="4">
    <location>
        <begin position="22"/>
        <end position="291"/>
    </location>
</feature>
<dbReference type="EMBL" id="DVHF01000067">
    <property type="protein sequence ID" value="HIR57158.1"/>
    <property type="molecule type" value="Genomic_DNA"/>
</dbReference>
<dbReference type="AlphaFoldDB" id="A0A9D1J1C4"/>
<reference evidence="5" key="1">
    <citation type="submission" date="2020-10" db="EMBL/GenBank/DDBJ databases">
        <authorList>
            <person name="Gilroy R."/>
        </authorList>
    </citation>
    <scope>NUCLEOTIDE SEQUENCE</scope>
    <source>
        <strain evidence="5">ChiSjej1B19-7085</strain>
    </source>
</reference>
<evidence type="ECO:0000259" key="4">
    <source>
        <dbReference type="SMART" id="SM00797"/>
    </source>
</evidence>
<protein>
    <submittedName>
        <fullName evidence="5">Biotin-dependent carboxyltransferase family protein</fullName>
    </submittedName>
</protein>
<sequence>MEILNKGLLTLPVCAARHGRERSGVPQGGPMDPLSCLLANRLAGNSGGAAALEICLSMPTIRFLEQRAFALTGGDCGAVLQRDGQEIPVPMGQTVLAKAGDILTGGMLRSGFRAYLAVSGGLLGIPLRSSPVRTGDRLAAGPSQPYRPLRLLHNPAVFPGNQAVIRVTPGVHAGHFSRAGLDTFCRSLYTYSTRSDRMGIRFEGPAVEFGPGRDGNIISEGVLPGDIQITSAGLPILMMADFQTVGGYAKIAHVITADLPAAAQLRPGSRVLFKAVPVREAQELLRAQRREADSCIAPL</sequence>
<name>A0A9D1J1C4_9FIRM</name>
<dbReference type="InterPro" id="IPR052708">
    <property type="entry name" value="PxpC"/>
</dbReference>
<dbReference type="GO" id="GO:0016787">
    <property type="term" value="F:hydrolase activity"/>
    <property type="evidence" value="ECO:0007669"/>
    <property type="project" value="UniProtKB-KW"/>
</dbReference>
<dbReference type="SMART" id="SM00797">
    <property type="entry name" value="AHS2"/>
    <property type="match status" value="1"/>
</dbReference>
<dbReference type="PANTHER" id="PTHR43309">
    <property type="entry name" value="5-OXOPROLINASE SUBUNIT C"/>
    <property type="match status" value="1"/>
</dbReference>